<proteinExistence type="predicted"/>
<evidence type="ECO:0000313" key="5">
    <source>
        <dbReference type="EMBL" id="SVD03185.1"/>
    </source>
</evidence>
<dbReference type="GO" id="GO:0005524">
    <property type="term" value="F:ATP binding"/>
    <property type="evidence" value="ECO:0007669"/>
    <property type="project" value="UniProtKB-KW"/>
</dbReference>
<dbReference type="InterPro" id="IPR029000">
    <property type="entry name" value="Cyclophilin-like_dom_sf"/>
</dbReference>
<dbReference type="Gene3D" id="2.40.100.10">
    <property type="entry name" value="Cyclophilin-like"/>
    <property type="match status" value="1"/>
</dbReference>
<evidence type="ECO:0000256" key="3">
    <source>
        <dbReference type="ARBA" id="ARBA00022840"/>
    </source>
</evidence>
<organism evidence="5">
    <name type="scientific">marine metagenome</name>
    <dbReference type="NCBI Taxonomy" id="408172"/>
    <lineage>
        <taxon>unclassified sequences</taxon>
        <taxon>metagenomes</taxon>
        <taxon>ecological metagenomes</taxon>
    </lineage>
</organism>
<dbReference type="InterPro" id="IPR052708">
    <property type="entry name" value="PxpC"/>
</dbReference>
<dbReference type="EMBL" id="UINC01125392">
    <property type="protein sequence ID" value="SVD03185.1"/>
    <property type="molecule type" value="Genomic_DNA"/>
</dbReference>
<sequence>MSNTYFEILRPGTNSSIQDKGRNHLYHIGITLSGAMDQRIFSIANVIVNNNLNEGVIEFAYQGPLLQLKNGSVNFVITGNVVFNILRKNSIIEEGKCFQSYLLEEEDQIDIIFTKDSVFGYLAVEGGFKIEKVWGSYSVNTKAKIGPNNGEKFSAGEKIYINKPEVNNFVKRKVEYKTSLATTIRTTKGTNFDYFSQEAKNKFFTEEYQVTKLSDRMGMRLEGPKLENIVNTNIKSEGLVKGVIQVPADGNPIIMFSDHGS</sequence>
<gene>
    <name evidence="5" type="ORF">METZ01_LOCUS356039</name>
</gene>
<evidence type="ECO:0000256" key="1">
    <source>
        <dbReference type="ARBA" id="ARBA00022741"/>
    </source>
</evidence>
<evidence type="ECO:0000259" key="4">
    <source>
        <dbReference type="SMART" id="SM00797"/>
    </source>
</evidence>
<dbReference type="GO" id="GO:0016787">
    <property type="term" value="F:hydrolase activity"/>
    <property type="evidence" value="ECO:0007669"/>
    <property type="project" value="UniProtKB-KW"/>
</dbReference>
<reference evidence="5" key="1">
    <citation type="submission" date="2018-05" db="EMBL/GenBank/DDBJ databases">
        <authorList>
            <person name="Lanie J.A."/>
            <person name="Ng W.-L."/>
            <person name="Kazmierczak K.M."/>
            <person name="Andrzejewski T.M."/>
            <person name="Davidsen T.M."/>
            <person name="Wayne K.J."/>
            <person name="Tettelin H."/>
            <person name="Glass J.I."/>
            <person name="Rusch D."/>
            <person name="Podicherti R."/>
            <person name="Tsui H.-C.T."/>
            <person name="Winkler M.E."/>
        </authorList>
    </citation>
    <scope>NUCLEOTIDE SEQUENCE</scope>
</reference>
<dbReference type="SMART" id="SM00797">
    <property type="entry name" value="AHS2"/>
    <property type="match status" value="1"/>
</dbReference>
<keyword evidence="3" id="KW-0067">ATP-binding</keyword>
<dbReference type="AlphaFoldDB" id="A0A382S163"/>
<feature type="non-terminal residue" evidence="5">
    <location>
        <position position="261"/>
    </location>
</feature>
<keyword evidence="2" id="KW-0378">Hydrolase</keyword>
<accession>A0A382S163</accession>
<name>A0A382S163_9ZZZZ</name>
<keyword evidence="1" id="KW-0547">Nucleotide-binding</keyword>
<dbReference type="Pfam" id="PF02626">
    <property type="entry name" value="CT_A_B"/>
    <property type="match status" value="1"/>
</dbReference>
<dbReference type="PANTHER" id="PTHR43309:SF5">
    <property type="entry name" value="5-OXOPROLINASE SUBUNIT C"/>
    <property type="match status" value="1"/>
</dbReference>
<protein>
    <recommendedName>
        <fullName evidence="4">Carboxyltransferase domain-containing protein</fullName>
    </recommendedName>
</protein>
<feature type="domain" description="Carboxyltransferase" evidence="4">
    <location>
        <begin position="27"/>
        <end position="261"/>
    </location>
</feature>
<dbReference type="InterPro" id="IPR003778">
    <property type="entry name" value="CT_A_B"/>
</dbReference>
<evidence type="ECO:0000256" key="2">
    <source>
        <dbReference type="ARBA" id="ARBA00022801"/>
    </source>
</evidence>
<dbReference type="PANTHER" id="PTHR43309">
    <property type="entry name" value="5-OXOPROLINASE SUBUNIT C"/>
    <property type="match status" value="1"/>
</dbReference>